<feature type="transmembrane region" description="Helical" evidence="1">
    <location>
        <begin position="46"/>
        <end position="74"/>
    </location>
</feature>
<feature type="transmembrane region" description="Helical" evidence="1">
    <location>
        <begin position="80"/>
        <end position="102"/>
    </location>
</feature>
<reference evidence="2 3" key="1">
    <citation type="submission" date="2021-07" db="EMBL/GenBank/DDBJ databases">
        <title>Stakelama flava sp. nov., a novel endophytic bacterium isolated from branch of Kandelia candel.</title>
        <authorList>
            <person name="Tuo L."/>
        </authorList>
    </citation>
    <scope>NUCLEOTIDE SEQUENCE [LARGE SCALE GENOMIC DNA]</scope>
    <source>
        <strain evidence="2 3">CBK3Z-3</strain>
    </source>
</reference>
<keyword evidence="1" id="KW-0812">Transmembrane</keyword>
<evidence type="ECO:0000313" key="2">
    <source>
        <dbReference type="EMBL" id="MBW4329329.1"/>
    </source>
</evidence>
<keyword evidence="1" id="KW-1133">Transmembrane helix</keyword>
<accession>A0ABS6XHF3</accession>
<evidence type="ECO:0000313" key="3">
    <source>
        <dbReference type="Proteomes" id="UP001197214"/>
    </source>
</evidence>
<organism evidence="2 3">
    <name type="scientific">Stakelama flava</name>
    <dbReference type="NCBI Taxonomy" id="2860338"/>
    <lineage>
        <taxon>Bacteria</taxon>
        <taxon>Pseudomonadati</taxon>
        <taxon>Pseudomonadota</taxon>
        <taxon>Alphaproteobacteria</taxon>
        <taxon>Sphingomonadales</taxon>
        <taxon>Sphingomonadaceae</taxon>
        <taxon>Stakelama</taxon>
    </lineage>
</organism>
<evidence type="ECO:0000256" key="1">
    <source>
        <dbReference type="SAM" id="Phobius"/>
    </source>
</evidence>
<comment type="caution">
    <text evidence="2">The sequence shown here is derived from an EMBL/GenBank/DDBJ whole genome shotgun (WGS) entry which is preliminary data.</text>
</comment>
<sequence length="117" mass="12483">MKGHRREAAGLISLARQLIRDARTWVSAEIDFYRALAAERMADAKLAAGFAVGAIILANAALIALLIGAILVLWPYVGAFWATIIIVALTLMVAAWLALSALSHAKRAMRNTNGGGR</sequence>
<name>A0ABS6XHF3_9SPHN</name>
<dbReference type="Proteomes" id="UP001197214">
    <property type="component" value="Unassembled WGS sequence"/>
</dbReference>
<gene>
    <name evidence="2" type="ORF">KY084_00355</name>
</gene>
<dbReference type="EMBL" id="JAHWZX010000001">
    <property type="protein sequence ID" value="MBW4329329.1"/>
    <property type="molecule type" value="Genomic_DNA"/>
</dbReference>
<keyword evidence="3" id="KW-1185">Reference proteome</keyword>
<dbReference type="InterPro" id="IPR009937">
    <property type="entry name" value="Phage_holin_3_6"/>
</dbReference>
<keyword evidence="1" id="KW-0472">Membrane</keyword>
<dbReference type="Pfam" id="PF07332">
    <property type="entry name" value="Phage_holin_3_6"/>
    <property type="match status" value="1"/>
</dbReference>
<proteinExistence type="predicted"/>
<dbReference type="RefSeq" id="WP_219236454.1">
    <property type="nucleotide sequence ID" value="NZ_JAHWZX010000001.1"/>
</dbReference>
<protein>
    <submittedName>
        <fullName evidence="2">Phage holin family protein</fullName>
    </submittedName>
</protein>